<feature type="transmembrane region" description="Helical" evidence="2">
    <location>
        <begin position="278"/>
        <end position="298"/>
    </location>
</feature>
<proteinExistence type="inferred from homology"/>
<dbReference type="GO" id="GO:0005886">
    <property type="term" value="C:plasma membrane"/>
    <property type="evidence" value="ECO:0007669"/>
    <property type="project" value="TreeGrafter"/>
</dbReference>
<comment type="similarity">
    <text evidence="1">Belongs to the sodium:galactoside symporter (TC 2.A.2) family.</text>
</comment>
<evidence type="ECO:0000313" key="4">
    <source>
        <dbReference type="Proteomes" id="UP001155587"/>
    </source>
</evidence>
<reference evidence="3" key="1">
    <citation type="submission" date="2022-02" db="EMBL/GenBank/DDBJ databases">
        <title>Vibrio sp. nov, a new bacterium isolated from seawater.</title>
        <authorList>
            <person name="Yuan Y."/>
        </authorList>
    </citation>
    <scope>NUCLEOTIDE SEQUENCE</scope>
    <source>
        <strain evidence="3">ZSDZ65</strain>
    </source>
</reference>
<dbReference type="InterPro" id="IPR036259">
    <property type="entry name" value="MFS_trans_sf"/>
</dbReference>
<dbReference type="Pfam" id="PF13347">
    <property type="entry name" value="MFS_2"/>
    <property type="match status" value="1"/>
</dbReference>
<dbReference type="RefSeq" id="WP_265676017.1">
    <property type="nucleotide sequence ID" value="NZ_JAKRRY010000022.1"/>
</dbReference>
<feature type="transmembrane region" description="Helical" evidence="2">
    <location>
        <begin position="93"/>
        <end position="113"/>
    </location>
</feature>
<dbReference type="GO" id="GO:0015293">
    <property type="term" value="F:symporter activity"/>
    <property type="evidence" value="ECO:0007669"/>
    <property type="project" value="InterPro"/>
</dbReference>
<feature type="transmembrane region" description="Helical" evidence="2">
    <location>
        <begin position="415"/>
        <end position="434"/>
    </location>
</feature>
<gene>
    <name evidence="3" type="ORF">MD535_15920</name>
</gene>
<evidence type="ECO:0000313" key="3">
    <source>
        <dbReference type="EMBL" id="MCW8347488.1"/>
    </source>
</evidence>
<dbReference type="EMBL" id="JAKRRY010000022">
    <property type="protein sequence ID" value="MCW8347488.1"/>
    <property type="molecule type" value="Genomic_DNA"/>
</dbReference>
<evidence type="ECO:0000256" key="2">
    <source>
        <dbReference type="SAM" id="Phobius"/>
    </source>
</evidence>
<dbReference type="PANTHER" id="PTHR11328">
    <property type="entry name" value="MAJOR FACILITATOR SUPERFAMILY DOMAIN-CONTAINING PROTEIN"/>
    <property type="match status" value="1"/>
</dbReference>
<dbReference type="Proteomes" id="UP001155587">
    <property type="component" value="Unassembled WGS sequence"/>
</dbReference>
<dbReference type="NCBIfam" id="TIGR00792">
    <property type="entry name" value="gph"/>
    <property type="match status" value="1"/>
</dbReference>
<accession>A0A9X3CQ18</accession>
<feature type="transmembrane region" description="Helical" evidence="2">
    <location>
        <begin position="162"/>
        <end position="182"/>
    </location>
</feature>
<dbReference type="InterPro" id="IPR001927">
    <property type="entry name" value="Na/Gal_symport"/>
</dbReference>
<dbReference type="GO" id="GO:0008643">
    <property type="term" value="P:carbohydrate transport"/>
    <property type="evidence" value="ECO:0007669"/>
    <property type="project" value="InterPro"/>
</dbReference>
<name>A0A9X3CQ18_9VIBR</name>
<feature type="transmembrane region" description="Helical" evidence="2">
    <location>
        <begin position="330"/>
        <end position="349"/>
    </location>
</feature>
<dbReference type="AlphaFoldDB" id="A0A9X3CQ18"/>
<feature type="transmembrane region" description="Helical" evidence="2">
    <location>
        <begin position="54"/>
        <end position="72"/>
    </location>
</feature>
<feature type="transmembrane region" description="Helical" evidence="2">
    <location>
        <begin position="194"/>
        <end position="216"/>
    </location>
</feature>
<feature type="transmembrane region" description="Helical" evidence="2">
    <location>
        <begin position="383"/>
        <end position="403"/>
    </location>
</feature>
<keyword evidence="2" id="KW-0812">Transmembrane</keyword>
<organism evidence="3 4">
    <name type="scientific">Vibrio qingdaonensis</name>
    <dbReference type="NCBI Taxonomy" id="2829491"/>
    <lineage>
        <taxon>Bacteria</taxon>
        <taxon>Pseudomonadati</taxon>
        <taxon>Pseudomonadota</taxon>
        <taxon>Gammaproteobacteria</taxon>
        <taxon>Vibrionales</taxon>
        <taxon>Vibrionaceae</taxon>
        <taxon>Vibrio</taxon>
    </lineage>
</organism>
<keyword evidence="2" id="KW-1133">Transmembrane helix</keyword>
<sequence>MTSQTATISDHKEDLDVIPRKQSFSFTAALGGQNIIFGIQLSFLMYAFTDILGLLPAAVGTLVLVARLWDGFNDPLMGILADRTNTRWGKFRPWLLFVPVPLAIVTTLCFYNPGFSYTGTLIYAYVIYILWGMLYTLTDIPIWALSTVMTRSSSARTKMVSIARSFSTMGILVPTILIPVLAEKFSPEDPSQGYFYSVAIFAVLSVPLITLAFFGVKERLVVKRPKIRLSDTVNVFRSNRPLQLVFLTMLCSSLTAAPVSAVIYFATYNLGDAKQMGIISLISMLGMIIGMAFTPMMIKRIQKKGVIIATSILRVALLSLYFYLGYDDLITVYVMTFVLATLNSPFLVLQPIMVGDSVDYAEWKTGIRSEGVAFSCMTFANKVITALGAFAVGLILSMTHYVAGTSQTQEAMDGIFLAMTVLPAISCVLMLIPIKFYSLTDEKLAEISKELEVRNEK</sequence>
<feature type="transmembrane region" description="Helical" evidence="2">
    <location>
        <begin position="125"/>
        <end position="150"/>
    </location>
</feature>
<keyword evidence="4" id="KW-1185">Reference proteome</keyword>
<dbReference type="CDD" id="cd17332">
    <property type="entry name" value="MFS_MelB_like"/>
    <property type="match status" value="1"/>
</dbReference>
<dbReference type="SUPFAM" id="SSF103473">
    <property type="entry name" value="MFS general substrate transporter"/>
    <property type="match status" value="1"/>
</dbReference>
<dbReference type="Gene3D" id="1.20.1250.20">
    <property type="entry name" value="MFS general substrate transporter like domains"/>
    <property type="match status" value="2"/>
</dbReference>
<keyword evidence="2" id="KW-0472">Membrane</keyword>
<dbReference type="PANTHER" id="PTHR11328:SF24">
    <property type="entry name" value="MAJOR FACILITATOR SUPERFAMILY (MFS) PROFILE DOMAIN-CONTAINING PROTEIN"/>
    <property type="match status" value="1"/>
</dbReference>
<evidence type="ECO:0000256" key="1">
    <source>
        <dbReference type="ARBA" id="ARBA00009617"/>
    </source>
</evidence>
<comment type="caution">
    <text evidence="3">The sequence shown here is derived from an EMBL/GenBank/DDBJ whole genome shotgun (WGS) entry which is preliminary data.</text>
</comment>
<dbReference type="GO" id="GO:0006814">
    <property type="term" value="P:sodium ion transport"/>
    <property type="evidence" value="ECO:0007669"/>
    <property type="project" value="InterPro"/>
</dbReference>
<feature type="transmembrane region" description="Helical" evidence="2">
    <location>
        <begin position="244"/>
        <end position="266"/>
    </location>
</feature>
<dbReference type="InterPro" id="IPR039672">
    <property type="entry name" value="MFS_2"/>
</dbReference>
<protein>
    <submittedName>
        <fullName evidence="3">MFS transporter</fullName>
    </submittedName>
</protein>
<feature type="transmembrane region" description="Helical" evidence="2">
    <location>
        <begin position="305"/>
        <end position="324"/>
    </location>
</feature>